<evidence type="ECO:0000259" key="2">
    <source>
        <dbReference type="Pfam" id="PF19189"/>
    </source>
</evidence>
<organism evidence="3 4">
    <name type="scientific">Malassezia psittaci</name>
    <dbReference type="NCBI Taxonomy" id="1821823"/>
    <lineage>
        <taxon>Eukaryota</taxon>
        <taxon>Fungi</taxon>
        <taxon>Dikarya</taxon>
        <taxon>Basidiomycota</taxon>
        <taxon>Ustilaginomycotina</taxon>
        <taxon>Malasseziomycetes</taxon>
        <taxon>Malasseziales</taxon>
        <taxon>Malasseziaceae</taxon>
        <taxon>Malassezia</taxon>
    </lineage>
</organism>
<dbReference type="InterPro" id="IPR040009">
    <property type="entry name" value="Mtf2/C5D6.12-like"/>
</dbReference>
<feature type="region of interest" description="Disordered" evidence="1">
    <location>
        <begin position="21"/>
        <end position="92"/>
    </location>
</feature>
<dbReference type="AlphaFoldDB" id="A0AAF0FA79"/>
<sequence>MLRISGNIAPRFPVWTQIGRSSRRLSSKKQEDESNNPWDELFAKSDVGETPDITPREAPTTLRSALYAKERPNTRSRSRQRTRGSTTPLTDAESDQFRRIFRLLEEDTNLNTPNQAAFSDDSLEIFATRNALAPKKVTARGGGVGTRFHAAQEGAAASVAPEVMERAVDAVWEALHAQPDATAAWKWAESQIWGLHKEKPIYGPNTPYFAPALHMLLVTLRDRMRMPHAALAVVPQTRALGPTPYVVGCTAALYAEVVRTQWLCLRDIYAVLATVREARHAGVLANVEEGEPSSIAYSKREDAPLREQIERVRNEARKHVMRQTQDQLEKVDTLSDADQDVLRVVDELRQIAGHTARYGALPTSTQTRQHRKPNSERPKRKPRPPPKVVPKIIPVDVNAILRS</sequence>
<dbReference type="PANTHER" id="PTHR39468:SF1">
    <property type="entry name" value="MTF2-LIKE C-TERMINAL DOMAIN-CONTAINING PROTEIN"/>
    <property type="match status" value="1"/>
</dbReference>
<evidence type="ECO:0000313" key="3">
    <source>
        <dbReference type="EMBL" id="WFD43194.1"/>
    </source>
</evidence>
<dbReference type="PANTHER" id="PTHR39468">
    <property type="entry name" value="CHROMOSOME 7, WHOLE GENOME SHOTGUN SEQUENCE"/>
    <property type="match status" value="1"/>
</dbReference>
<dbReference type="Pfam" id="PF19189">
    <property type="entry name" value="Mtf2"/>
    <property type="match status" value="1"/>
</dbReference>
<dbReference type="InterPro" id="IPR043837">
    <property type="entry name" value="Mtf2-like_C"/>
</dbReference>
<dbReference type="EMBL" id="CP118376">
    <property type="protein sequence ID" value="WFD43194.1"/>
    <property type="molecule type" value="Genomic_DNA"/>
</dbReference>
<protein>
    <recommendedName>
        <fullName evidence="2">Mtf2-like C-terminal domain-containing protein</fullName>
    </recommendedName>
</protein>
<gene>
    <name evidence="3" type="ORF">MPSI1_001849</name>
</gene>
<proteinExistence type="predicted"/>
<evidence type="ECO:0000256" key="1">
    <source>
        <dbReference type="SAM" id="MobiDB-lite"/>
    </source>
</evidence>
<accession>A0AAF0FA79</accession>
<keyword evidence="4" id="KW-1185">Reference proteome</keyword>
<feature type="domain" description="Mtf2-like C-terminal" evidence="2">
    <location>
        <begin position="198"/>
        <end position="286"/>
    </location>
</feature>
<name>A0AAF0FA79_9BASI</name>
<feature type="compositionally biased region" description="Basic residues" evidence="1">
    <location>
        <begin position="368"/>
        <end position="384"/>
    </location>
</feature>
<evidence type="ECO:0000313" key="4">
    <source>
        <dbReference type="Proteomes" id="UP001214628"/>
    </source>
</evidence>
<dbReference type="GO" id="GO:0005739">
    <property type="term" value="C:mitochondrion"/>
    <property type="evidence" value="ECO:0007669"/>
    <property type="project" value="InterPro"/>
</dbReference>
<reference evidence="3" key="1">
    <citation type="submission" date="2023-02" db="EMBL/GenBank/DDBJ databases">
        <title>Mating type loci evolution in Malassezia.</title>
        <authorList>
            <person name="Coelho M.A."/>
        </authorList>
    </citation>
    <scope>NUCLEOTIDE SEQUENCE</scope>
    <source>
        <strain evidence="3">CBS 14136</strain>
    </source>
</reference>
<feature type="region of interest" description="Disordered" evidence="1">
    <location>
        <begin position="355"/>
        <end position="390"/>
    </location>
</feature>
<dbReference type="Proteomes" id="UP001214628">
    <property type="component" value="Chromosome 2"/>
</dbReference>